<keyword evidence="7" id="KW-1185">Reference proteome</keyword>
<dbReference type="FunFam" id="3.30.300.30:FF:000008">
    <property type="entry name" value="2,3-dihydroxybenzoate-AMP ligase"/>
    <property type="match status" value="1"/>
</dbReference>
<dbReference type="GO" id="GO:0004467">
    <property type="term" value="F:long-chain fatty acid-CoA ligase activity"/>
    <property type="evidence" value="ECO:0007669"/>
    <property type="project" value="UniProtKB-EC"/>
</dbReference>
<dbReference type="InterPro" id="IPR045851">
    <property type="entry name" value="AMP-bd_C_sf"/>
</dbReference>
<evidence type="ECO:0000259" key="3">
    <source>
        <dbReference type="Pfam" id="PF00501"/>
    </source>
</evidence>
<evidence type="ECO:0000256" key="1">
    <source>
        <dbReference type="ARBA" id="ARBA00006432"/>
    </source>
</evidence>
<reference evidence="7 8" key="1">
    <citation type="submission" date="2019-11" db="EMBL/GenBank/DDBJ databases">
        <authorList>
            <person name="Holert J."/>
        </authorList>
    </citation>
    <scope>NUCLEOTIDE SEQUENCE [LARGE SCALE GENOMIC DNA]</scope>
    <source>
        <strain evidence="5">BC3_2A</strain>
        <strain evidence="6">SB11_1A</strain>
    </source>
</reference>
<dbReference type="EMBL" id="CACSIK010000002">
    <property type="protein sequence ID" value="CAA0104307.1"/>
    <property type="molecule type" value="Genomic_DNA"/>
</dbReference>
<dbReference type="Proteomes" id="UP000435877">
    <property type="component" value="Unassembled WGS sequence"/>
</dbReference>
<proteinExistence type="inferred from homology"/>
<evidence type="ECO:0000313" key="6">
    <source>
        <dbReference type="EMBL" id="CAA0104307.1"/>
    </source>
</evidence>
<dbReference type="EC" id="6.2.1.3" evidence="6"/>
<gene>
    <name evidence="6" type="ORF">IHBHHGIJ_02730</name>
    <name evidence="5" type="ORF">KFEGEMFD_02102</name>
</gene>
<dbReference type="OrthoDB" id="9047442at2"/>
<sequence length="517" mass="56471">MNKIRAYSGIVYHAQYFPDTTAVTDDIGSYSYRELLDDALRTVSAFRQAGLMASDRVAMASDNRYEAIVLILSGLLGGPVIVPVNRRMSAAEMMWVITHSQAKILVCDSEAMSALTAVEGHGLQEIQCMTFEGGGTGLKSENKPFLSWLRTFTAADFDHHYQASRPYLQVYTSGTSGKPKGVVLTEENCLGQLSSLLMCLDVSLARGDSFYEGLPLFHVGGIMVTLLALSRGLALRFLGSFNPSAVLDMICTKQVVHVALVPAMIQACQNGDRNTAALQQLQTIMYGASPITETLLRNAKTRYQCDFFQIYGMTETHSVITVLGSSDHEQLFANKILAGTAGKPVPGAHLQIVDDQGVPLTPGQPGEIRVSCQHTMSGYWQNEAATNETVQEGYLYTGDVGFINDHGFLYIMDRKKDLIISGGENVSSLEVESALMAHPDINDVAVIGLPDERWGEMVTAVVVRSSDSVSEQDILAFSKNALAGFKTPKRIIFSDVIPRNANGKILKKNLRETYQKD</sequence>
<dbReference type="Gene3D" id="3.30.300.30">
    <property type="match status" value="1"/>
</dbReference>
<dbReference type="Proteomes" id="UP000439591">
    <property type="component" value="Unassembled WGS sequence"/>
</dbReference>
<evidence type="ECO:0000313" key="5">
    <source>
        <dbReference type="EMBL" id="CAA0104129.1"/>
    </source>
</evidence>
<protein>
    <submittedName>
        <fullName evidence="6">Long-chain-fatty-acid--CoA ligase FadD13</fullName>
        <ecNumber evidence="6">6.2.1.3</ecNumber>
    </submittedName>
</protein>
<dbReference type="InterPro" id="IPR025110">
    <property type="entry name" value="AMP-bd_C"/>
</dbReference>
<evidence type="ECO:0000313" key="7">
    <source>
        <dbReference type="Proteomes" id="UP000435877"/>
    </source>
</evidence>
<evidence type="ECO:0000256" key="2">
    <source>
        <dbReference type="ARBA" id="ARBA00022598"/>
    </source>
</evidence>
<dbReference type="InterPro" id="IPR000873">
    <property type="entry name" value="AMP-dep_synth/lig_dom"/>
</dbReference>
<dbReference type="PANTHER" id="PTHR43201">
    <property type="entry name" value="ACYL-COA SYNTHETASE"/>
    <property type="match status" value="1"/>
</dbReference>
<comment type="similarity">
    <text evidence="1">Belongs to the ATP-dependent AMP-binding enzyme family.</text>
</comment>
<dbReference type="Pfam" id="PF13193">
    <property type="entry name" value="AMP-binding_C"/>
    <property type="match status" value="1"/>
</dbReference>
<accession>A0A5S9PJJ3</accession>
<dbReference type="PANTHER" id="PTHR43201:SF32">
    <property type="entry name" value="2-SUCCINYLBENZOATE--COA LIGASE, CHLOROPLASTIC_PEROXISOMAL"/>
    <property type="match status" value="1"/>
</dbReference>
<evidence type="ECO:0000259" key="4">
    <source>
        <dbReference type="Pfam" id="PF13193"/>
    </source>
</evidence>
<evidence type="ECO:0000313" key="8">
    <source>
        <dbReference type="Proteomes" id="UP000439591"/>
    </source>
</evidence>
<dbReference type="Gene3D" id="3.40.50.12780">
    <property type="entry name" value="N-terminal domain of ligase-like"/>
    <property type="match status" value="1"/>
</dbReference>
<keyword evidence="2 6" id="KW-0436">Ligase</keyword>
<dbReference type="SUPFAM" id="SSF56801">
    <property type="entry name" value="Acetyl-CoA synthetase-like"/>
    <property type="match status" value="1"/>
</dbReference>
<dbReference type="EMBL" id="CACSIM010000003">
    <property type="protein sequence ID" value="CAA0104129.1"/>
    <property type="molecule type" value="Genomic_DNA"/>
</dbReference>
<feature type="domain" description="AMP-binding enzyme C-terminal" evidence="4">
    <location>
        <begin position="430"/>
        <end position="504"/>
    </location>
</feature>
<dbReference type="RefSeq" id="WP_159269442.1">
    <property type="nucleotide sequence ID" value="NZ_CACSIK010000002.1"/>
</dbReference>
<dbReference type="InterPro" id="IPR042099">
    <property type="entry name" value="ANL_N_sf"/>
</dbReference>
<feature type="domain" description="AMP-dependent synthetase/ligase" evidence="3">
    <location>
        <begin position="13"/>
        <end position="380"/>
    </location>
</feature>
<name>A0A5S9PJJ3_9GAMM</name>
<dbReference type="Pfam" id="PF00501">
    <property type="entry name" value="AMP-binding"/>
    <property type="match status" value="1"/>
</dbReference>
<dbReference type="GO" id="GO:0031956">
    <property type="term" value="F:medium-chain fatty acid-CoA ligase activity"/>
    <property type="evidence" value="ECO:0007669"/>
    <property type="project" value="TreeGrafter"/>
</dbReference>
<dbReference type="AlphaFoldDB" id="A0A5S9PJJ3"/>
<organism evidence="6 7">
    <name type="scientific">Zhongshania aliphaticivorans</name>
    <dbReference type="NCBI Taxonomy" id="1470434"/>
    <lineage>
        <taxon>Bacteria</taxon>
        <taxon>Pseudomonadati</taxon>
        <taxon>Pseudomonadota</taxon>
        <taxon>Gammaproteobacteria</taxon>
        <taxon>Cellvibrionales</taxon>
        <taxon>Spongiibacteraceae</taxon>
        <taxon>Zhongshania</taxon>
    </lineage>
</organism>